<gene>
    <name evidence="1" type="ORF">Fot_37368</name>
</gene>
<proteinExistence type="predicted"/>
<reference evidence="2" key="1">
    <citation type="submission" date="2024-07" db="EMBL/GenBank/DDBJ databases">
        <title>Two chromosome-level genome assemblies of Korean endemic species Abeliophyllum distichum and Forsythia ovata (Oleaceae).</title>
        <authorList>
            <person name="Jang H."/>
        </authorList>
    </citation>
    <scope>NUCLEOTIDE SEQUENCE [LARGE SCALE GENOMIC DNA]</scope>
</reference>
<accession>A0ABD1RYS7</accession>
<dbReference type="AlphaFoldDB" id="A0ABD1RYS7"/>
<protein>
    <submittedName>
        <fullName evidence="1">Uncharacterized protein</fullName>
    </submittedName>
</protein>
<name>A0ABD1RYS7_9LAMI</name>
<evidence type="ECO:0000313" key="2">
    <source>
        <dbReference type="Proteomes" id="UP001604277"/>
    </source>
</evidence>
<sequence>MVGEGSKHKKKETSLEGIVGPISGDEAVNVATDPLQRTLSGANEEARARRKFSLTWRLLGRAGGESSREIFEDLIGKVGQRLPNEAIQNLNLQAALGGQAFNMYLPQSWKAFVTRRDMKDLLEASIAYSIRVASASMKSLNALKEYKKKMAVKAAKVAKFRAAMDSLIKMNIHSTQNIKDPRTQRVQ</sequence>
<comment type="caution">
    <text evidence="1">The sequence shown here is derived from an EMBL/GenBank/DDBJ whole genome shotgun (WGS) entry which is preliminary data.</text>
</comment>
<keyword evidence="2" id="KW-1185">Reference proteome</keyword>
<organism evidence="1 2">
    <name type="scientific">Forsythia ovata</name>
    <dbReference type="NCBI Taxonomy" id="205694"/>
    <lineage>
        <taxon>Eukaryota</taxon>
        <taxon>Viridiplantae</taxon>
        <taxon>Streptophyta</taxon>
        <taxon>Embryophyta</taxon>
        <taxon>Tracheophyta</taxon>
        <taxon>Spermatophyta</taxon>
        <taxon>Magnoliopsida</taxon>
        <taxon>eudicotyledons</taxon>
        <taxon>Gunneridae</taxon>
        <taxon>Pentapetalae</taxon>
        <taxon>asterids</taxon>
        <taxon>lamiids</taxon>
        <taxon>Lamiales</taxon>
        <taxon>Oleaceae</taxon>
        <taxon>Forsythieae</taxon>
        <taxon>Forsythia</taxon>
    </lineage>
</organism>
<dbReference type="Proteomes" id="UP001604277">
    <property type="component" value="Unassembled WGS sequence"/>
</dbReference>
<evidence type="ECO:0000313" key="1">
    <source>
        <dbReference type="EMBL" id="KAL2493611.1"/>
    </source>
</evidence>
<dbReference type="EMBL" id="JBFOLJ010000011">
    <property type="protein sequence ID" value="KAL2493611.1"/>
    <property type="molecule type" value="Genomic_DNA"/>
</dbReference>